<dbReference type="OrthoDB" id="3735at2759"/>
<feature type="compositionally biased region" description="Basic and acidic residues" evidence="1">
    <location>
        <begin position="480"/>
        <end position="510"/>
    </location>
</feature>
<evidence type="ECO:0000313" key="3">
    <source>
        <dbReference type="EMBL" id="EKX45844.1"/>
    </source>
</evidence>
<evidence type="ECO:0000313" key="5">
    <source>
        <dbReference type="Proteomes" id="UP000011087"/>
    </source>
</evidence>
<dbReference type="InterPro" id="IPR038476">
    <property type="entry name" value="UvrC_RNase_H_dom_sf"/>
</dbReference>
<dbReference type="GO" id="GO:0009381">
    <property type="term" value="F:excinuclease ABC activity"/>
    <property type="evidence" value="ECO:0007669"/>
    <property type="project" value="InterPro"/>
</dbReference>
<dbReference type="PROSITE" id="PS50165">
    <property type="entry name" value="UVRC"/>
    <property type="match status" value="1"/>
</dbReference>
<reference evidence="5" key="2">
    <citation type="submission" date="2012-11" db="EMBL/GenBank/DDBJ databases">
        <authorList>
            <person name="Kuo A."/>
            <person name="Curtis B.A."/>
            <person name="Tanifuji G."/>
            <person name="Burki F."/>
            <person name="Gruber A."/>
            <person name="Irimia M."/>
            <person name="Maruyama S."/>
            <person name="Arias M.C."/>
            <person name="Ball S.G."/>
            <person name="Gile G.H."/>
            <person name="Hirakawa Y."/>
            <person name="Hopkins J.F."/>
            <person name="Rensing S.A."/>
            <person name="Schmutz J."/>
            <person name="Symeonidi A."/>
            <person name="Elias M."/>
            <person name="Eveleigh R.J."/>
            <person name="Herman E.K."/>
            <person name="Klute M.J."/>
            <person name="Nakayama T."/>
            <person name="Obornik M."/>
            <person name="Reyes-Prieto A."/>
            <person name="Armbrust E.V."/>
            <person name="Aves S.J."/>
            <person name="Beiko R.G."/>
            <person name="Coutinho P."/>
            <person name="Dacks J.B."/>
            <person name="Durnford D.G."/>
            <person name="Fast N.M."/>
            <person name="Green B.R."/>
            <person name="Grisdale C."/>
            <person name="Hempe F."/>
            <person name="Henrissat B."/>
            <person name="Hoppner M.P."/>
            <person name="Ishida K.-I."/>
            <person name="Kim E."/>
            <person name="Koreny L."/>
            <person name="Kroth P.G."/>
            <person name="Liu Y."/>
            <person name="Malik S.-B."/>
            <person name="Maier U.G."/>
            <person name="McRose D."/>
            <person name="Mock T."/>
            <person name="Neilson J.A."/>
            <person name="Onodera N.T."/>
            <person name="Poole A.M."/>
            <person name="Pritham E.J."/>
            <person name="Richards T.A."/>
            <person name="Rocap G."/>
            <person name="Roy S.W."/>
            <person name="Sarai C."/>
            <person name="Schaack S."/>
            <person name="Shirato S."/>
            <person name="Slamovits C.H."/>
            <person name="Spencer D.F."/>
            <person name="Suzuki S."/>
            <person name="Worden A.Z."/>
            <person name="Zauner S."/>
            <person name="Barry K."/>
            <person name="Bell C."/>
            <person name="Bharti A.K."/>
            <person name="Crow J.A."/>
            <person name="Grimwood J."/>
            <person name="Kramer R."/>
            <person name="Lindquist E."/>
            <person name="Lucas S."/>
            <person name="Salamov A."/>
            <person name="McFadden G.I."/>
            <person name="Lane C.E."/>
            <person name="Keeling P.J."/>
            <person name="Gray M.W."/>
            <person name="Grigoriev I.V."/>
            <person name="Archibald J.M."/>
        </authorList>
    </citation>
    <scope>NUCLEOTIDE SEQUENCE</scope>
    <source>
        <strain evidence="5">CCMP2712</strain>
    </source>
</reference>
<dbReference type="EMBL" id="JH992997">
    <property type="protein sequence ID" value="EKX45844.1"/>
    <property type="molecule type" value="Genomic_DNA"/>
</dbReference>
<proteinExistence type="predicted"/>
<dbReference type="HOGENOM" id="CLU_441766_0_0_1"/>
<accession>L1JCL2</accession>
<organism evidence="3">
    <name type="scientific">Guillardia theta (strain CCMP2712)</name>
    <name type="common">Cryptophyte</name>
    <dbReference type="NCBI Taxonomy" id="905079"/>
    <lineage>
        <taxon>Eukaryota</taxon>
        <taxon>Cryptophyceae</taxon>
        <taxon>Pyrenomonadales</taxon>
        <taxon>Geminigeraceae</taxon>
        <taxon>Guillardia</taxon>
    </lineage>
</organism>
<reference evidence="3 5" key="1">
    <citation type="journal article" date="2012" name="Nature">
        <title>Algal genomes reveal evolutionary mosaicism and the fate of nucleomorphs.</title>
        <authorList>
            <consortium name="DOE Joint Genome Institute"/>
            <person name="Curtis B.A."/>
            <person name="Tanifuji G."/>
            <person name="Burki F."/>
            <person name="Gruber A."/>
            <person name="Irimia M."/>
            <person name="Maruyama S."/>
            <person name="Arias M.C."/>
            <person name="Ball S.G."/>
            <person name="Gile G.H."/>
            <person name="Hirakawa Y."/>
            <person name="Hopkins J.F."/>
            <person name="Kuo A."/>
            <person name="Rensing S.A."/>
            <person name="Schmutz J."/>
            <person name="Symeonidi A."/>
            <person name="Elias M."/>
            <person name="Eveleigh R.J."/>
            <person name="Herman E.K."/>
            <person name="Klute M.J."/>
            <person name="Nakayama T."/>
            <person name="Obornik M."/>
            <person name="Reyes-Prieto A."/>
            <person name="Armbrust E.V."/>
            <person name="Aves S.J."/>
            <person name="Beiko R.G."/>
            <person name="Coutinho P."/>
            <person name="Dacks J.B."/>
            <person name="Durnford D.G."/>
            <person name="Fast N.M."/>
            <person name="Green B.R."/>
            <person name="Grisdale C.J."/>
            <person name="Hempel F."/>
            <person name="Henrissat B."/>
            <person name="Hoppner M.P."/>
            <person name="Ishida K."/>
            <person name="Kim E."/>
            <person name="Koreny L."/>
            <person name="Kroth P.G."/>
            <person name="Liu Y."/>
            <person name="Malik S.B."/>
            <person name="Maier U.G."/>
            <person name="McRose D."/>
            <person name="Mock T."/>
            <person name="Neilson J.A."/>
            <person name="Onodera N.T."/>
            <person name="Poole A.M."/>
            <person name="Pritham E.J."/>
            <person name="Richards T.A."/>
            <person name="Rocap G."/>
            <person name="Roy S.W."/>
            <person name="Sarai C."/>
            <person name="Schaack S."/>
            <person name="Shirato S."/>
            <person name="Slamovits C.H."/>
            <person name="Spencer D.F."/>
            <person name="Suzuki S."/>
            <person name="Worden A.Z."/>
            <person name="Zauner S."/>
            <person name="Barry K."/>
            <person name="Bell C."/>
            <person name="Bharti A.K."/>
            <person name="Crow J.A."/>
            <person name="Grimwood J."/>
            <person name="Kramer R."/>
            <person name="Lindquist E."/>
            <person name="Lucas S."/>
            <person name="Salamov A."/>
            <person name="McFadden G.I."/>
            <person name="Lane C.E."/>
            <person name="Keeling P.J."/>
            <person name="Gray M.W."/>
            <person name="Grigoriev I.V."/>
            <person name="Archibald J.M."/>
        </authorList>
    </citation>
    <scope>NUCLEOTIDE SEQUENCE</scope>
    <source>
        <strain evidence="3 5">CCMP2712</strain>
    </source>
</reference>
<dbReference type="Gene3D" id="3.30.420.340">
    <property type="entry name" value="UvrC, RNAse H endonuclease domain"/>
    <property type="match status" value="1"/>
</dbReference>
<dbReference type="GeneID" id="17302544"/>
<reference evidence="4" key="3">
    <citation type="submission" date="2015-06" db="UniProtKB">
        <authorList>
            <consortium name="EnsemblProtists"/>
        </authorList>
    </citation>
    <scope>IDENTIFICATION</scope>
</reference>
<dbReference type="GO" id="GO:0009380">
    <property type="term" value="C:excinuclease repair complex"/>
    <property type="evidence" value="ECO:0007669"/>
    <property type="project" value="TreeGrafter"/>
</dbReference>
<dbReference type="GO" id="GO:0006974">
    <property type="term" value="P:DNA damage response"/>
    <property type="evidence" value="ECO:0007669"/>
    <property type="project" value="TreeGrafter"/>
</dbReference>
<evidence type="ECO:0000256" key="1">
    <source>
        <dbReference type="SAM" id="MobiDB-lite"/>
    </source>
</evidence>
<dbReference type="Pfam" id="PF08459">
    <property type="entry name" value="UvrC_RNaseH_dom"/>
    <property type="match status" value="1"/>
</dbReference>
<evidence type="ECO:0000259" key="2">
    <source>
        <dbReference type="PROSITE" id="PS50165"/>
    </source>
</evidence>
<dbReference type="PANTHER" id="PTHR30562:SF1">
    <property type="entry name" value="UVRABC SYSTEM PROTEIN C"/>
    <property type="match status" value="1"/>
</dbReference>
<dbReference type="InterPro" id="IPR050066">
    <property type="entry name" value="UvrABC_protein_C"/>
</dbReference>
<dbReference type="RefSeq" id="XP_005832824.1">
    <property type="nucleotide sequence ID" value="XM_005832767.1"/>
</dbReference>
<feature type="region of interest" description="Disordered" evidence="1">
    <location>
        <begin position="479"/>
        <end position="510"/>
    </location>
</feature>
<feature type="domain" description="UvrC family homology region profile" evidence="2">
    <location>
        <begin position="178"/>
        <end position="311"/>
    </location>
</feature>
<dbReference type="Gene3D" id="1.10.150.20">
    <property type="entry name" value="5' to 3' exonuclease, C-terminal subdomain"/>
    <property type="match status" value="1"/>
</dbReference>
<keyword evidence="5" id="KW-1185">Reference proteome</keyword>
<evidence type="ECO:0000313" key="4">
    <source>
        <dbReference type="EnsemblProtists" id="EKX45844"/>
    </source>
</evidence>
<sequence>MNFFTAQYLISRCTGKALKPKAFAAKCRRRHAASSAVQKKRIFYVHDLNPGVSLPVKKEVEGRFINFAWSQPSPHLMVERRKSELVVPGAEVAEHLSCSSLPLRFPLLSGNCFFPRLQSSAPKSDWLKVDRLYGPFASRSFANKICIRKLDGPACSYGIALKNETRRGGRGLRASEEAMAVAEAILRNQAGGEEGGWQRAEVCLIATIIDGLAELSATLKMEKTPRIIEGYDISHIQGYGTIASSSMLLDGFPVPRYYRWIRIESANVRTGHSDDFASLAEAIIRRYSSIPSSPLPDVVLIDGGRGQLAAVMAAIRNSTDPGRCEEILKRVTFLSLAKQREEVYVPDNPRPLHFEGGIFSAAMLLLRQVYACPTTGVAPHDWPPLRTCTAIAVVFTMSSNLVSTALGVHLATSLFLKCRDEAHAFAVYHHRSLRSSEYLRSVFDAIPGIERKTRKKLIEKFGSIEALGTAEEGDIAAVEVKGEGGAEETRSGGDEERRRRGDEETRRRGREELRGMMKMKVRKTEGTVTDRWVKEGGRSCVVLDVEGSALVLTWQPCQGVDELQASAIIEHFQKRNLSEVNGTSLSSNVTSERDQPVKMLQHVDSFQKIFRRAERKWRR</sequence>
<dbReference type="Proteomes" id="UP000011087">
    <property type="component" value="Unassembled WGS sequence"/>
</dbReference>
<dbReference type="InterPro" id="IPR001162">
    <property type="entry name" value="UvrC_RNase_H_dom"/>
</dbReference>
<gene>
    <name evidence="3" type="ORF">GUITHDRAFT_108292</name>
</gene>
<dbReference type="PANTHER" id="PTHR30562">
    <property type="entry name" value="UVRC/OXIDOREDUCTASE"/>
    <property type="match status" value="1"/>
</dbReference>
<dbReference type="SUPFAM" id="SSF47781">
    <property type="entry name" value="RuvA domain 2-like"/>
    <property type="match status" value="1"/>
</dbReference>
<dbReference type="InterPro" id="IPR010994">
    <property type="entry name" value="RuvA_2-like"/>
</dbReference>
<dbReference type="PaxDb" id="55529-EKX45844"/>
<dbReference type="AlphaFoldDB" id="L1JCL2"/>
<dbReference type="eggNOG" id="ENOG502RRUF">
    <property type="taxonomic scope" value="Eukaryota"/>
</dbReference>
<dbReference type="EnsemblProtists" id="EKX45844">
    <property type="protein sequence ID" value="EKX45844"/>
    <property type="gene ID" value="GUITHDRAFT_108292"/>
</dbReference>
<protein>
    <recommendedName>
        <fullName evidence="2">UvrC family homology region profile domain-containing protein</fullName>
    </recommendedName>
</protein>
<dbReference type="STRING" id="905079.L1JCL2"/>
<name>L1JCL2_GUITC</name>
<dbReference type="KEGG" id="gtt:GUITHDRAFT_108292"/>